<dbReference type="AlphaFoldDB" id="A0A8X6S1S7"/>
<feature type="compositionally biased region" description="Basic and acidic residues" evidence="1">
    <location>
        <begin position="75"/>
        <end position="97"/>
    </location>
</feature>
<dbReference type="EMBL" id="BMAU01021233">
    <property type="protein sequence ID" value="GFY02905.1"/>
    <property type="molecule type" value="Genomic_DNA"/>
</dbReference>
<dbReference type="Proteomes" id="UP000887159">
    <property type="component" value="Unassembled WGS sequence"/>
</dbReference>
<keyword evidence="3" id="KW-1185">Reference proteome</keyword>
<feature type="region of interest" description="Disordered" evidence="1">
    <location>
        <begin position="47"/>
        <end position="111"/>
    </location>
</feature>
<name>A0A8X6S1S7_TRICX</name>
<sequence length="152" mass="16827">MNYAQLFSFEEIWKTSLLMIAQISLRLGRCTNDISFSPVFHRTHANSEISRGSGASHKTGIIPTFGKTDSLGISNDRHRPDPEQRLSDSRKREKFPETRSPINLNGAGAERETRDCDVDILMDYNQLGKKSMALGGVPKGGGPSPLWAPLAR</sequence>
<feature type="region of interest" description="Disordered" evidence="1">
    <location>
        <begin position="131"/>
        <end position="152"/>
    </location>
</feature>
<evidence type="ECO:0000313" key="2">
    <source>
        <dbReference type="EMBL" id="GFY02905.1"/>
    </source>
</evidence>
<gene>
    <name evidence="2" type="ORF">TNCV_3507851</name>
</gene>
<reference evidence="2" key="1">
    <citation type="submission" date="2020-08" db="EMBL/GenBank/DDBJ databases">
        <title>Multicomponent nature underlies the extraordinary mechanical properties of spider dragline silk.</title>
        <authorList>
            <person name="Kono N."/>
            <person name="Nakamura H."/>
            <person name="Mori M."/>
            <person name="Yoshida Y."/>
            <person name="Ohtoshi R."/>
            <person name="Malay A.D."/>
            <person name="Moran D.A.P."/>
            <person name="Tomita M."/>
            <person name="Numata K."/>
            <person name="Arakawa K."/>
        </authorList>
    </citation>
    <scope>NUCLEOTIDE SEQUENCE</scope>
</reference>
<evidence type="ECO:0000256" key="1">
    <source>
        <dbReference type="SAM" id="MobiDB-lite"/>
    </source>
</evidence>
<proteinExistence type="predicted"/>
<comment type="caution">
    <text evidence="2">The sequence shown here is derived from an EMBL/GenBank/DDBJ whole genome shotgun (WGS) entry which is preliminary data.</text>
</comment>
<protein>
    <submittedName>
        <fullName evidence="2">Uncharacterized protein</fullName>
    </submittedName>
</protein>
<accession>A0A8X6S1S7</accession>
<organism evidence="2 3">
    <name type="scientific">Trichonephila clavipes</name>
    <name type="common">Golden silk orbweaver</name>
    <name type="synonym">Nephila clavipes</name>
    <dbReference type="NCBI Taxonomy" id="2585209"/>
    <lineage>
        <taxon>Eukaryota</taxon>
        <taxon>Metazoa</taxon>
        <taxon>Ecdysozoa</taxon>
        <taxon>Arthropoda</taxon>
        <taxon>Chelicerata</taxon>
        <taxon>Arachnida</taxon>
        <taxon>Araneae</taxon>
        <taxon>Araneomorphae</taxon>
        <taxon>Entelegynae</taxon>
        <taxon>Araneoidea</taxon>
        <taxon>Nephilidae</taxon>
        <taxon>Trichonephila</taxon>
    </lineage>
</organism>
<evidence type="ECO:0000313" key="3">
    <source>
        <dbReference type="Proteomes" id="UP000887159"/>
    </source>
</evidence>